<comment type="caution">
    <text evidence="2">The sequence shown here is derived from an EMBL/GenBank/DDBJ whole genome shotgun (WGS) entry which is preliminary data.</text>
</comment>
<gene>
    <name evidence="2" type="ORF">ElyMa_001636900</name>
</gene>
<dbReference type="EMBL" id="BMAT01003312">
    <property type="protein sequence ID" value="GFS23323.1"/>
    <property type="molecule type" value="Genomic_DNA"/>
</dbReference>
<name>A0AAV4JN33_9GAST</name>
<keyword evidence="3" id="KW-1185">Reference proteome</keyword>
<sequence>MQVLDSYIYMQAIPNPVRLRPWVPGYLHDFTPPWMQLQEYHSATPPTRPGVAERDRGPVPLTRLDPLLELRYVSDHDGRDRVSVTVVLTHDASQHGVTVPDAAYNAAPVKLDKKETVI</sequence>
<dbReference type="AlphaFoldDB" id="A0AAV4JN33"/>
<reference evidence="2 3" key="1">
    <citation type="journal article" date="2021" name="Elife">
        <title>Chloroplast acquisition without the gene transfer in kleptoplastic sea slugs, Plakobranchus ocellatus.</title>
        <authorList>
            <person name="Maeda T."/>
            <person name="Takahashi S."/>
            <person name="Yoshida T."/>
            <person name="Shimamura S."/>
            <person name="Takaki Y."/>
            <person name="Nagai Y."/>
            <person name="Toyoda A."/>
            <person name="Suzuki Y."/>
            <person name="Arimoto A."/>
            <person name="Ishii H."/>
            <person name="Satoh N."/>
            <person name="Nishiyama T."/>
            <person name="Hasebe M."/>
            <person name="Maruyama T."/>
            <person name="Minagawa J."/>
            <person name="Obokata J."/>
            <person name="Shigenobu S."/>
        </authorList>
    </citation>
    <scope>NUCLEOTIDE SEQUENCE [LARGE SCALE GENOMIC DNA]</scope>
</reference>
<protein>
    <submittedName>
        <fullName evidence="2">Uncharacterized protein</fullName>
    </submittedName>
</protein>
<evidence type="ECO:0000313" key="3">
    <source>
        <dbReference type="Proteomes" id="UP000762676"/>
    </source>
</evidence>
<dbReference type="Proteomes" id="UP000762676">
    <property type="component" value="Unassembled WGS sequence"/>
</dbReference>
<evidence type="ECO:0000256" key="1">
    <source>
        <dbReference type="SAM" id="MobiDB-lite"/>
    </source>
</evidence>
<accession>A0AAV4JN33</accession>
<proteinExistence type="predicted"/>
<organism evidence="2 3">
    <name type="scientific">Elysia marginata</name>
    <dbReference type="NCBI Taxonomy" id="1093978"/>
    <lineage>
        <taxon>Eukaryota</taxon>
        <taxon>Metazoa</taxon>
        <taxon>Spiralia</taxon>
        <taxon>Lophotrochozoa</taxon>
        <taxon>Mollusca</taxon>
        <taxon>Gastropoda</taxon>
        <taxon>Heterobranchia</taxon>
        <taxon>Euthyneura</taxon>
        <taxon>Panpulmonata</taxon>
        <taxon>Sacoglossa</taxon>
        <taxon>Placobranchoidea</taxon>
        <taxon>Plakobranchidae</taxon>
        <taxon>Elysia</taxon>
    </lineage>
</organism>
<evidence type="ECO:0000313" key="2">
    <source>
        <dbReference type="EMBL" id="GFS23323.1"/>
    </source>
</evidence>
<feature type="region of interest" description="Disordered" evidence="1">
    <location>
        <begin position="40"/>
        <end position="59"/>
    </location>
</feature>